<protein>
    <submittedName>
        <fullName evidence="2">Uncharacterized protein</fullName>
    </submittedName>
</protein>
<dbReference type="RefSeq" id="YP_009778114.1">
    <property type="nucleotide sequence ID" value="NC_047711.1"/>
</dbReference>
<proteinExistence type="predicted"/>
<accession>A0A6S4PI55</accession>
<name>A0A6S4PI55_9CAUD</name>
<dbReference type="EMBL" id="AP013540">
    <property type="protein sequence ID" value="BAQ94056.1"/>
    <property type="molecule type" value="Genomic_DNA"/>
</dbReference>
<dbReference type="KEGG" id="vg:55412572"/>
<organism evidence="2 3">
    <name type="scientific">uncultured phage_MedDCM-OCT-S28-C10</name>
    <dbReference type="NCBI Taxonomy" id="2741077"/>
    <lineage>
        <taxon>Viruses</taxon>
        <taxon>Duplodnaviria</taxon>
        <taxon>Heunggongvirae</taxon>
        <taxon>Uroviricota</taxon>
        <taxon>Caudoviricetes</taxon>
        <taxon>Autographivirales</taxon>
        <taxon>Votkovvirus</taxon>
        <taxon>Votkovvirus S28C10</taxon>
    </lineage>
</organism>
<feature type="compositionally biased region" description="Low complexity" evidence="1">
    <location>
        <begin position="54"/>
        <end position="82"/>
    </location>
</feature>
<reference evidence="2 3" key="1">
    <citation type="journal article" date="2013" name="PLoS Genet.">
        <title>Expanding the Marine Virosphere Using Metagenomics.</title>
        <authorList>
            <person name="Mizuno C.M."/>
            <person name="Rodriguez-Valera F."/>
            <person name="Kimes N.E."/>
            <person name="Ghai R."/>
        </authorList>
    </citation>
    <scope>NUCLEOTIDE SEQUENCE [LARGE SCALE GENOMIC DNA]</scope>
    <source>
        <strain evidence="2">UvMED-CGR-C62A-MedDCM-OCT-S28-C10</strain>
    </source>
</reference>
<dbReference type="Proteomes" id="UP000505345">
    <property type="component" value="Segment"/>
</dbReference>
<keyword evidence="3" id="KW-1185">Reference proteome</keyword>
<sequence length="196" mass="21022">MYYKAIFILAAIILALALEQSVADVTSSNATSNNTSTTGSNTAIHGYEATTNYNSGSNPVTTNTTTNSTNNNSKTASAPANAPSTQIYSSNSCTIAYSGALSTVTFGIAGSSYYHDPYCERRMLAKQLHSFGLRVGALALLCQDPNVRRALYEAASYCPHSGSIGLQAKAKWDAENKSVTNQVDQYRKYKESLNNE</sequence>
<evidence type="ECO:0000313" key="3">
    <source>
        <dbReference type="Proteomes" id="UP000505345"/>
    </source>
</evidence>
<evidence type="ECO:0000313" key="2">
    <source>
        <dbReference type="EMBL" id="BAQ94056.1"/>
    </source>
</evidence>
<feature type="region of interest" description="Disordered" evidence="1">
    <location>
        <begin position="52"/>
        <end position="82"/>
    </location>
</feature>
<dbReference type="GeneID" id="55412572"/>
<evidence type="ECO:0000256" key="1">
    <source>
        <dbReference type="SAM" id="MobiDB-lite"/>
    </source>
</evidence>